<protein>
    <recommendedName>
        <fullName evidence="3">BolA-like protein</fullName>
    </recommendedName>
</protein>
<dbReference type="InterPro" id="IPR002634">
    <property type="entry name" value="BolA"/>
</dbReference>
<gene>
    <name evidence="2" type="ORF">SELO1098_LOCUS8519</name>
</gene>
<name>A0A7S3M2T1_9STRA</name>
<dbReference type="EMBL" id="HBIC01016929">
    <property type="protein sequence ID" value="CAE0279686.1"/>
    <property type="molecule type" value="Transcribed_RNA"/>
</dbReference>
<dbReference type="PANTHER" id="PTHR46230:SF4">
    <property type="entry name" value="PROTEIN BOLA4, CHLOROPLASTIC_MITOCHONDRIAL"/>
    <property type="match status" value="1"/>
</dbReference>
<accession>A0A7S3M2T1</accession>
<sequence length="120" mass="12996">MSAILFRSVGTMCAQRSSLLRFSALPVARAAFSTGGEDTVVSTCTRKITELLNPVRIKVTSTNDDPNGSHIQVECVSEAFVGKNVVQRHKLVYKAIWEELNGPVHAVDSIVAKTPKEVGL</sequence>
<dbReference type="InterPro" id="IPR036065">
    <property type="entry name" value="BolA-like_sf"/>
</dbReference>
<dbReference type="PANTHER" id="PTHR46230">
    <property type="match status" value="1"/>
</dbReference>
<organism evidence="2">
    <name type="scientific">Spumella elongata</name>
    <dbReference type="NCBI Taxonomy" id="89044"/>
    <lineage>
        <taxon>Eukaryota</taxon>
        <taxon>Sar</taxon>
        <taxon>Stramenopiles</taxon>
        <taxon>Ochrophyta</taxon>
        <taxon>Chrysophyceae</taxon>
        <taxon>Chromulinales</taxon>
        <taxon>Chromulinaceae</taxon>
        <taxon>Spumella</taxon>
    </lineage>
</organism>
<dbReference type="SUPFAM" id="SSF82657">
    <property type="entry name" value="BolA-like"/>
    <property type="match status" value="1"/>
</dbReference>
<evidence type="ECO:0008006" key="3">
    <source>
        <dbReference type="Google" id="ProtNLM"/>
    </source>
</evidence>
<dbReference type="GO" id="GO:0016226">
    <property type="term" value="P:iron-sulfur cluster assembly"/>
    <property type="evidence" value="ECO:0007669"/>
    <property type="project" value="TreeGrafter"/>
</dbReference>
<reference evidence="2" key="1">
    <citation type="submission" date="2021-01" db="EMBL/GenBank/DDBJ databases">
        <authorList>
            <person name="Corre E."/>
            <person name="Pelletier E."/>
            <person name="Niang G."/>
            <person name="Scheremetjew M."/>
            <person name="Finn R."/>
            <person name="Kale V."/>
            <person name="Holt S."/>
            <person name="Cochrane G."/>
            <person name="Meng A."/>
            <person name="Brown T."/>
            <person name="Cohen L."/>
        </authorList>
    </citation>
    <scope>NUCLEOTIDE SEQUENCE</scope>
    <source>
        <strain evidence="2">CCAP 955/1</strain>
    </source>
</reference>
<dbReference type="AlphaFoldDB" id="A0A7S3M2T1"/>
<dbReference type="Pfam" id="PF01722">
    <property type="entry name" value="BolA"/>
    <property type="match status" value="1"/>
</dbReference>
<comment type="similarity">
    <text evidence="1">Belongs to the BolA/IbaG family.</text>
</comment>
<evidence type="ECO:0000313" key="2">
    <source>
        <dbReference type="EMBL" id="CAE0279686.1"/>
    </source>
</evidence>
<evidence type="ECO:0000256" key="1">
    <source>
        <dbReference type="RuleBase" id="RU003860"/>
    </source>
</evidence>
<dbReference type="Gene3D" id="3.10.20.90">
    <property type="entry name" value="Phosphatidylinositol 3-kinase Catalytic Subunit, Chain A, domain 1"/>
    <property type="match status" value="1"/>
</dbReference>
<proteinExistence type="inferred from homology"/>